<protein>
    <recommendedName>
        <fullName evidence="6">ATP-grasp domain-containing protein</fullName>
    </recommendedName>
</protein>
<keyword evidence="2" id="KW-0436">Ligase</keyword>
<evidence type="ECO:0000256" key="4">
    <source>
        <dbReference type="PROSITE-ProRule" id="PRU00409"/>
    </source>
</evidence>
<reference evidence="8" key="1">
    <citation type="submission" date="2017-09" db="EMBL/GenBank/DDBJ databases">
        <title>Depth-based differentiation of microbial function through sediment-hosted aquifers and enrichment of novel symbionts in the deep terrestrial subsurface.</title>
        <authorList>
            <person name="Probst A.J."/>
            <person name="Ladd B."/>
            <person name="Jarett J.K."/>
            <person name="Geller-Mcgrath D.E."/>
            <person name="Sieber C.M.K."/>
            <person name="Emerson J.B."/>
            <person name="Anantharaman K."/>
            <person name="Thomas B.C."/>
            <person name="Malmstrom R."/>
            <person name="Stieglmeier M."/>
            <person name="Klingl A."/>
            <person name="Woyke T."/>
            <person name="Ryan C.M."/>
            <person name="Banfield J.F."/>
        </authorList>
    </citation>
    <scope>NUCLEOTIDE SEQUENCE [LARGE SCALE GENOMIC DNA]</scope>
</reference>
<dbReference type="InterPro" id="IPR011095">
    <property type="entry name" value="Dala_Dala_lig_C"/>
</dbReference>
<dbReference type="InterPro" id="IPR013815">
    <property type="entry name" value="ATP_grasp_subdomain_1"/>
</dbReference>
<keyword evidence="3" id="KW-0961">Cell wall biogenesis/degradation</keyword>
<feature type="domain" description="ATP-grasp" evidence="6">
    <location>
        <begin position="155"/>
        <end position="358"/>
    </location>
</feature>
<gene>
    <name evidence="7" type="ORF">COU98_01510</name>
</gene>
<dbReference type="GO" id="GO:0008716">
    <property type="term" value="F:D-alanine-D-alanine ligase activity"/>
    <property type="evidence" value="ECO:0007669"/>
    <property type="project" value="InterPro"/>
</dbReference>
<dbReference type="InterPro" id="IPR016185">
    <property type="entry name" value="PreATP-grasp_dom_sf"/>
</dbReference>
<evidence type="ECO:0000256" key="3">
    <source>
        <dbReference type="ARBA" id="ARBA00023316"/>
    </source>
</evidence>
<evidence type="ECO:0000259" key="6">
    <source>
        <dbReference type="PROSITE" id="PS50975"/>
    </source>
</evidence>
<dbReference type="AlphaFoldDB" id="A0A2H9T1C0"/>
<dbReference type="PANTHER" id="PTHR23132">
    <property type="entry name" value="D-ALANINE--D-ALANINE LIGASE"/>
    <property type="match status" value="1"/>
</dbReference>
<dbReference type="PANTHER" id="PTHR23132:SF23">
    <property type="entry name" value="D-ALANINE--D-ALANINE LIGASE B"/>
    <property type="match status" value="1"/>
</dbReference>
<dbReference type="SUPFAM" id="SSF56059">
    <property type="entry name" value="Glutathione synthetase ATP-binding domain-like"/>
    <property type="match status" value="1"/>
</dbReference>
<dbReference type="EMBL" id="PFEN01000027">
    <property type="protein sequence ID" value="PJE69534.1"/>
    <property type="molecule type" value="Genomic_DNA"/>
</dbReference>
<dbReference type="Gene3D" id="3.30.470.20">
    <property type="entry name" value="ATP-grasp fold, B domain"/>
    <property type="match status" value="1"/>
</dbReference>
<organism evidence="7 8">
    <name type="scientific">Candidatus Staskawiczbacteria bacterium CG10_big_fil_rev_8_21_14_0_10_38_10</name>
    <dbReference type="NCBI Taxonomy" id="1974891"/>
    <lineage>
        <taxon>Bacteria</taxon>
        <taxon>Candidatus Staskawicziibacteriota</taxon>
    </lineage>
</organism>
<name>A0A2H9T1C0_9BACT</name>
<keyword evidence="4" id="KW-0547">Nucleotide-binding</keyword>
<evidence type="ECO:0000256" key="1">
    <source>
        <dbReference type="ARBA" id="ARBA00010871"/>
    </source>
</evidence>
<evidence type="ECO:0000313" key="7">
    <source>
        <dbReference type="EMBL" id="PJE69534.1"/>
    </source>
</evidence>
<feature type="region of interest" description="Disordered" evidence="5">
    <location>
        <begin position="1"/>
        <end position="29"/>
    </location>
</feature>
<dbReference type="PROSITE" id="PS50975">
    <property type="entry name" value="ATP_GRASP"/>
    <property type="match status" value="1"/>
</dbReference>
<sequence>MDSKNLIKKDDDPPGSSNAFQKEDISVKAQESQKTGDSFFIGKKFKIVVTFNYHNEKYGFVSAEFDTPETISLIKTDIEKLGHKVYLVEADENFYENLKKLKEKNEVDLVFNYSVGIYGRGRETHIPAFCEMLRIPCASSDAITTAFCQDKAKANDLLNYYGIKAPNHQLFKDPEEKLNKKINFPLIIKYVYQGSSIGLKDNKGVVNNELELYQRIKLLYKESPQTIMAEEYIKGREFTVGFYGNYPNVTFFPLVEMLPTKNQDPNIWVFNSHLQPVLNNVSIDKKIKEKIYKTIRKVVEIFELKDWGRIDLRVREKDSEVYILEINNCAHLSKTSVYFAGAKALGLSHEQLIVNMLNSALKRYNLT</sequence>
<dbReference type="Pfam" id="PF07478">
    <property type="entry name" value="Dala_Dala_lig_C"/>
    <property type="match status" value="1"/>
</dbReference>
<evidence type="ECO:0000256" key="5">
    <source>
        <dbReference type="SAM" id="MobiDB-lite"/>
    </source>
</evidence>
<dbReference type="GO" id="GO:0071555">
    <property type="term" value="P:cell wall organization"/>
    <property type="evidence" value="ECO:0007669"/>
    <property type="project" value="UniProtKB-KW"/>
</dbReference>
<dbReference type="GO" id="GO:0046872">
    <property type="term" value="F:metal ion binding"/>
    <property type="evidence" value="ECO:0007669"/>
    <property type="project" value="InterPro"/>
</dbReference>
<proteinExistence type="inferred from homology"/>
<dbReference type="Proteomes" id="UP000236946">
    <property type="component" value="Unassembled WGS sequence"/>
</dbReference>
<comment type="similarity">
    <text evidence="1">Belongs to the D-alanine--D-alanine ligase family.</text>
</comment>
<dbReference type="Gene3D" id="3.30.1490.20">
    <property type="entry name" value="ATP-grasp fold, A domain"/>
    <property type="match status" value="1"/>
</dbReference>
<keyword evidence="4" id="KW-0067">ATP-binding</keyword>
<feature type="compositionally biased region" description="Basic and acidic residues" evidence="5">
    <location>
        <begin position="1"/>
        <end position="12"/>
    </location>
</feature>
<accession>A0A2H9T1C0</accession>
<dbReference type="SUPFAM" id="SSF52440">
    <property type="entry name" value="PreATP-grasp domain"/>
    <property type="match status" value="1"/>
</dbReference>
<comment type="caution">
    <text evidence="7">The sequence shown here is derived from an EMBL/GenBank/DDBJ whole genome shotgun (WGS) entry which is preliminary data.</text>
</comment>
<evidence type="ECO:0000313" key="8">
    <source>
        <dbReference type="Proteomes" id="UP000236946"/>
    </source>
</evidence>
<evidence type="ECO:0000256" key="2">
    <source>
        <dbReference type="ARBA" id="ARBA00022598"/>
    </source>
</evidence>
<dbReference type="InterPro" id="IPR011761">
    <property type="entry name" value="ATP-grasp"/>
</dbReference>
<dbReference type="GO" id="GO:0005524">
    <property type="term" value="F:ATP binding"/>
    <property type="evidence" value="ECO:0007669"/>
    <property type="project" value="UniProtKB-UniRule"/>
</dbReference>